<comment type="caution">
    <text evidence="7">The sequence shown here is derived from an EMBL/GenBank/DDBJ whole genome shotgun (WGS) entry which is preliminary data.</text>
</comment>
<dbReference type="SMART" id="SM00248">
    <property type="entry name" value="ANK"/>
    <property type="match status" value="2"/>
</dbReference>
<dbReference type="PROSITE" id="PS50004">
    <property type="entry name" value="C2"/>
    <property type="match status" value="1"/>
</dbReference>
<dbReference type="PANTHER" id="PTHR24171:SF8">
    <property type="entry name" value="BRCA1-ASSOCIATED RING DOMAIN PROTEIN 1"/>
    <property type="match status" value="1"/>
</dbReference>
<evidence type="ECO:0000256" key="2">
    <source>
        <dbReference type="ARBA" id="ARBA00023043"/>
    </source>
</evidence>
<dbReference type="Gene3D" id="2.60.40.150">
    <property type="entry name" value="C2 domain"/>
    <property type="match status" value="1"/>
</dbReference>
<dbReference type="GO" id="GO:0085020">
    <property type="term" value="P:protein K6-linked ubiquitination"/>
    <property type="evidence" value="ECO:0007669"/>
    <property type="project" value="TreeGrafter"/>
</dbReference>
<keyword evidence="1" id="KW-0677">Repeat</keyword>
<organism evidence="7 8">
    <name type="scientific">Phytophthora nicotianae P1976</name>
    <dbReference type="NCBI Taxonomy" id="1317066"/>
    <lineage>
        <taxon>Eukaryota</taxon>
        <taxon>Sar</taxon>
        <taxon>Stramenopiles</taxon>
        <taxon>Oomycota</taxon>
        <taxon>Peronosporomycetes</taxon>
        <taxon>Peronosporales</taxon>
        <taxon>Peronosporaceae</taxon>
        <taxon>Phytophthora</taxon>
    </lineage>
</organism>
<dbReference type="InterPro" id="IPR002110">
    <property type="entry name" value="Ankyrin_rpt"/>
</dbReference>
<dbReference type="Proteomes" id="UP000028582">
    <property type="component" value="Unassembled WGS sequence"/>
</dbReference>
<dbReference type="SMART" id="SM00239">
    <property type="entry name" value="C2"/>
    <property type="match status" value="1"/>
</dbReference>
<feature type="domain" description="C2" evidence="6">
    <location>
        <begin position="491"/>
        <end position="614"/>
    </location>
</feature>
<name>A0A080ZXW6_PHYNI</name>
<keyword evidence="2 3" id="KW-0040">ANK repeat</keyword>
<feature type="compositionally biased region" description="Polar residues" evidence="5">
    <location>
        <begin position="81"/>
        <end position="90"/>
    </location>
</feature>
<dbReference type="Pfam" id="PF12796">
    <property type="entry name" value="Ank_2"/>
    <property type="match status" value="1"/>
</dbReference>
<proteinExistence type="predicted"/>
<dbReference type="CDD" id="cd00030">
    <property type="entry name" value="C2"/>
    <property type="match status" value="1"/>
</dbReference>
<dbReference type="InterPro" id="IPR000008">
    <property type="entry name" value="C2_dom"/>
</dbReference>
<feature type="coiled-coil region" evidence="4">
    <location>
        <begin position="319"/>
        <end position="350"/>
    </location>
</feature>
<feature type="region of interest" description="Disordered" evidence="5">
    <location>
        <begin position="73"/>
        <end position="102"/>
    </location>
</feature>
<accession>A0A080ZXW6</accession>
<dbReference type="Pfam" id="PF00168">
    <property type="entry name" value="C2"/>
    <property type="match status" value="1"/>
</dbReference>
<evidence type="ECO:0000256" key="3">
    <source>
        <dbReference type="PROSITE-ProRule" id="PRU00023"/>
    </source>
</evidence>
<reference evidence="7 8" key="1">
    <citation type="submission" date="2013-11" db="EMBL/GenBank/DDBJ databases">
        <title>The Genome Sequence of Phytophthora parasitica P1976.</title>
        <authorList>
            <consortium name="The Broad Institute Genomics Platform"/>
            <person name="Russ C."/>
            <person name="Tyler B."/>
            <person name="Panabieres F."/>
            <person name="Shan W."/>
            <person name="Tripathy S."/>
            <person name="Grunwald N."/>
            <person name="Machado M."/>
            <person name="Johnson C.S."/>
            <person name="Walker B."/>
            <person name="Young S."/>
            <person name="Zeng Q."/>
            <person name="Gargeya S."/>
            <person name="Fitzgerald M."/>
            <person name="Haas B."/>
            <person name="Abouelleil A."/>
            <person name="Allen A.W."/>
            <person name="Alvarado L."/>
            <person name="Arachchi H.M."/>
            <person name="Berlin A.M."/>
            <person name="Chapman S.B."/>
            <person name="Gainer-Dewar J."/>
            <person name="Goldberg J."/>
            <person name="Griggs A."/>
            <person name="Gujja S."/>
            <person name="Hansen M."/>
            <person name="Howarth C."/>
            <person name="Imamovic A."/>
            <person name="Ireland A."/>
            <person name="Larimer J."/>
            <person name="McCowan C."/>
            <person name="Murphy C."/>
            <person name="Pearson M."/>
            <person name="Poon T.W."/>
            <person name="Priest M."/>
            <person name="Roberts A."/>
            <person name="Saif S."/>
            <person name="Shea T."/>
            <person name="Sisk P."/>
            <person name="Sykes S."/>
            <person name="Wortman J."/>
            <person name="Nusbaum C."/>
            <person name="Birren B."/>
        </authorList>
    </citation>
    <scope>NUCLEOTIDE SEQUENCE [LARGE SCALE GENOMIC DNA]</scope>
    <source>
        <strain evidence="7 8">P1976</strain>
    </source>
</reference>
<dbReference type="PROSITE" id="PS50088">
    <property type="entry name" value="ANK_REPEAT"/>
    <property type="match status" value="2"/>
</dbReference>
<sequence length="684" mass="78974">MADEATEQLVVRLQTLYRARRARREAVELANSSYLKCWDAVSGLAYYCNLRTGLSSWKKPLLLAARDPVEAPEDTLKAPVDSNSDPSVQLSPKVRQQRREESLTFKKKCEDEKQRLMLRHRRKIARAMRRFEKNMLDEKSRNRRERQTKLKNDNEQLLRDLYTGKKKENVQTIREAAMRGNLDRVGTLLDMGFSADAESAMGLTPLLAACQSGHLEVVRRLLSSGASVNHAHIKTGRTALMEAASRAKPPVLKELLRYGARIHVEDEQGETVFDCMKDAANRLIIERACQVWCSENAALFPTEFRQVSLVYALIRKRQRDMYEAEKVATRRELTQLKQTLQRKCVEAKVRYDQDIRGSSFEPTLMRRLSAMEIADSRYDTERRVVLLEIQDAVDRLRDSERPYFIPEAAILNILSFCARHWFEADSQRPRPTKRKKKTRTNSRLVILSNVVPNALRPPPDQLPGDLEAEWCSFQHTIKEHCDQLEAAINNEHFDVANGVSRDANGNSLATLDVFVEQGENLPYRDPRIGDLIDPYVRVFLRSTSVLESSEVFKSEMRIADRNPAWEFCCQIPAVPSIRKELDIQIVDAKREDIAGEVTISLRSLLDQKDHKDWYMMPPTLRQQILEKKPREQPARIRVSVKLTHTKSIVLTRELQHLLKTREVLVKKRRDIIQNALQTRLHQLP</sequence>
<dbReference type="PANTHER" id="PTHR24171">
    <property type="entry name" value="ANKYRIN REPEAT DOMAIN-CONTAINING PROTEIN 39-RELATED"/>
    <property type="match status" value="1"/>
</dbReference>
<evidence type="ECO:0000256" key="1">
    <source>
        <dbReference type="ARBA" id="ARBA00022737"/>
    </source>
</evidence>
<dbReference type="PROSITE" id="PS50297">
    <property type="entry name" value="ANK_REP_REGION"/>
    <property type="match status" value="2"/>
</dbReference>
<gene>
    <name evidence="7" type="ORF">F444_12208</name>
</gene>
<dbReference type="AlphaFoldDB" id="A0A080ZXW6"/>
<dbReference type="GO" id="GO:0004842">
    <property type="term" value="F:ubiquitin-protein transferase activity"/>
    <property type="evidence" value="ECO:0007669"/>
    <property type="project" value="TreeGrafter"/>
</dbReference>
<evidence type="ECO:0000256" key="4">
    <source>
        <dbReference type="SAM" id="Coils"/>
    </source>
</evidence>
<feature type="repeat" description="ANK" evidence="3">
    <location>
        <begin position="201"/>
        <end position="233"/>
    </location>
</feature>
<dbReference type="InterPro" id="IPR036770">
    <property type="entry name" value="Ankyrin_rpt-contain_sf"/>
</dbReference>
<dbReference type="SUPFAM" id="SSF49562">
    <property type="entry name" value="C2 domain (Calcium/lipid-binding domain, CaLB)"/>
    <property type="match status" value="1"/>
</dbReference>
<evidence type="ECO:0000256" key="5">
    <source>
        <dbReference type="SAM" id="MobiDB-lite"/>
    </source>
</evidence>
<dbReference type="OrthoDB" id="194358at2759"/>
<dbReference type="EMBL" id="ANJA01002192">
    <property type="protein sequence ID" value="ETO71477.1"/>
    <property type="molecule type" value="Genomic_DNA"/>
</dbReference>
<keyword evidence="4" id="KW-0175">Coiled coil</keyword>
<evidence type="ECO:0000259" key="6">
    <source>
        <dbReference type="PROSITE" id="PS50004"/>
    </source>
</evidence>
<evidence type="ECO:0000313" key="8">
    <source>
        <dbReference type="Proteomes" id="UP000028582"/>
    </source>
</evidence>
<feature type="repeat" description="ANK" evidence="3">
    <location>
        <begin position="235"/>
        <end position="267"/>
    </location>
</feature>
<dbReference type="InterPro" id="IPR035892">
    <property type="entry name" value="C2_domain_sf"/>
</dbReference>
<evidence type="ECO:0000313" key="7">
    <source>
        <dbReference type="EMBL" id="ETO71477.1"/>
    </source>
</evidence>
<dbReference type="SUPFAM" id="SSF48403">
    <property type="entry name" value="Ankyrin repeat"/>
    <property type="match status" value="1"/>
</dbReference>
<dbReference type="Gene3D" id="1.25.40.20">
    <property type="entry name" value="Ankyrin repeat-containing domain"/>
    <property type="match status" value="1"/>
</dbReference>
<dbReference type="Gene3D" id="2.20.70.10">
    <property type="match status" value="1"/>
</dbReference>
<protein>
    <recommendedName>
        <fullName evidence="6">C2 domain-containing protein</fullName>
    </recommendedName>
</protein>